<dbReference type="Pfam" id="PF05199">
    <property type="entry name" value="GMC_oxred_C"/>
    <property type="match status" value="1"/>
</dbReference>
<evidence type="ECO:0000259" key="7">
    <source>
        <dbReference type="Pfam" id="PF05199"/>
    </source>
</evidence>
<gene>
    <name evidence="8" type="ORF">DS031_07575</name>
</gene>
<dbReference type="SUPFAM" id="SSF54373">
    <property type="entry name" value="FAD-linked reductases, C-terminal domain"/>
    <property type="match status" value="1"/>
</dbReference>
<evidence type="ECO:0000256" key="2">
    <source>
        <dbReference type="ARBA" id="ARBA00010790"/>
    </source>
</evidence>
<dbReference type="InterPro" id="IPR036188">
    <property type="entry name" value="FAD/NAD-bd_sf"/>
</dbReference>
<dbReference type="InterPro" id="IPR000172">
    <property type="entry name" value="GMC_OxRdtase_N"/>
</dbReference>
<dbReference type="Proteomes" id="UP000253314">
    <property type="component" value="Unassembled WGS sequence"/>
</dbReference>
<dbReference type="EMBL" id="QOCW01000006">
    <property type="protein sequence ID" value="RBW70192.1"/>
    <property type="molecule type" value="Genomic_DNA"/>
</dbReference>
<evidence type="ECO:0000256" key="4">
    <source>
        <dbReference type="ARBA" id="ARBA00022827"/>
    </source>
</evidence>
<keyword evidence="3" id="KW-0285">Flavoprotein</keyword>
<dbReference type="PANTHER" id="PTHR42784">
    <property type="entry name" value="PYRANOSE 2-OXIDASE"/>
    <property type="match status" value="1"/>
</dbReference>
<reference evidence="8 9" key="1">
    <citation type="submission" date="2018-07" db="EMBL/GenBank/DDBJ databases">
        <title>Lottiidibacillus patelloidae gen. nov., sp. nov., isolated from the intestinal tract of a marine limpet and the reclassification of B. taeanensis BH030017T, B. algicola KMM 3737T and B. hwajinpoensis SW-72T as genus Lottiidibacillus.</title>
        <authorList>
            <person name="Liu R."/>
            <person name="Huang Z."/>
        </authorList>
    </citation>
    <scope>NUCLEOTIDE SEQUENCE [LARGE SCALE GENOMIC DNA]</scope>
    <source>
        <strain evidence="8 9">BH030017</strain>
    </source>
</reference>
<dbReference type="GO" id="GO:0050660">
    <property type="term" value="F:flavin adenine dinucleotide binding"/>
    <property type="evidence" value="ECO:0007669"/>
    <property type="project" value="InterPro"/>
</dbReference>
<feature type="domain" description="Glucose-methanol-choline oxidoreductase C-terminal" evidence="7">
    <location>
        <begin position="348"/>
        <end position="465"/>
    </location>
</feature>
<evidence type="ECO:0000256" key="3">
    <source>
        <dbReference type="ARBA" id="ARBA00022630"/>
    </source>
</evidence>
<sequence length="477" mass="53208">MLIPSCSTDTSSETVDSWIPLTPLEKMAQTDYDVLIVGSGAGGGAALWRLCEKWRNNGKKVGMIEAGNLALPTNIQNLALLSGERGEQYISKITKRIGQFLPEFSGAKQIIALGGRTLQWTAACPRMPLYLLSKWPVTIKEMDVYYKIAEQVMKVNKSFAYLGSLNTIFLNRLWEDGFYEAANIPMAIDMKQTKYGNVHSNAVFSSILFVAEAMNYKSIDLAIEARAVQVLVENEKAVGVKVMSPDKKTYWIKAKTIILSASTFETPRLLMHSDIPGEAIGHYLIDHSAIRSIGTLNRKKLPENLGPTIVFIPNTKESPYQLEFGSLEHQLQEKVNMLFHGYGYVEPRFENKIMLDPKRKDAYGIPEIKIDFNYSQQDQTVIRQMASGMRRVMQSLEVIETSNIYLRSPGDDNHEAGTCRMGDHPSTSAVNRFGQIHGLKGLYVADNSVLPTLGANPTLTTTALAIRTADYIIQQLK</sequence>
<organism evidence="8 9">
    <name type="scientific">Bacillus taeanensis</name>
    <dbReference type="NCBI Taxonomy" id="273032"/>
    <lineage>
        <taxon>Bacteria</taxon>
        <taxon>Bacillati</taxon>
        <taxon>Bacillota</taxon>
        <taxon>Bacilli</taxon>
        <taxon>Bacillales</taxon>
        <taxon>Bacillaceae</taxon>
        <taxon>Bacillus</taxon>
    </lineage>
</organism>
<keyword evidence="9" id="KW-1185">Reference proteome</keyword>
<dbReference type="OrthoDB" id="9787779at2"/>
<protein>
    <submittedName>
        <fullName evidence="8">GMC family oxidoreductase</fullName>
    </submittedName>
</protein>
<dbReference type="PANTHER" id="PTHR42784:SF1">
    <property type="entry name" value="PYRANOSE 2-OXIDASE"/>
    <property type="match status" value="1"/>
</dbReference>
<dbReference type="Pfam" id="PF00732">
    <property type="entry name" value="GMC_oxred_N"/>
    <property type="match status" value="1"/>
</dbReference>
<comment type="caution">
    <text evidence="8">The sequence shown here is derived from an EMBL/GenBank/DDBJ whole genome shotgun (WGS) entry which is preliminary data.</text>
</comment>
<evidence type="ECO:0000313" key="9">
    <source>
        <dbReference type="Proteomes" id="UP000253314"/>
    </source>
</evidence>
<proteinExistence type="inferred from homology"/>
<dbReference type="InterPro" id="IPR051473">
    <property type="entry name" value="P2Ox-like"/>
</dbReference>
<comment type="cofactor">
    <cofactor evidence="1">
        <name>FAD</name>
        <dbReference type="ChEBI" id="CHEBI:57692"/>
    </cofactor>
</comment>
<dbReference type="SUPFAM" id="SSF51905">
    <property type="entry name" value="FAD/NAD(P)-binding domain"/>
    <property type="match status" value="1"/>
</dbReference>
<dbReference type="InterPro" id="IPR007867">
    <property type="entry name" value="GMC_OxRtase_C"/>
</dbReference>
<comment type="similarity">
    <text evidence="2">Belongs to the GMC oxidoreductase family.</text>
</comment>
<dbReference type="Gene3D" id="3.50.50.60">
    <property type="entry name" value="FAD/NAD(P)-binding domain"/>
    <property type="match status" value="2"/>
</dbReference>
<evidence type="ECO:0000313" key="8">
    <source>
        <dbReference type="EMBL" id="RBW70192.1"/>
    </source>
</evidence>
<accession>A0A366XVM7</accession>
<evidence type="ECO:0000256" key="5">
    <source>
        <dbReference type="ARBA" id="ARBA00023002"/>
    </source>
</evidence>
<dbReference type="GO" id="GO:0016614">
    <property type="term" value="F:oxidoreductase activity, acting on CH-OH group of donors"/>
    <property type="evidence" value="ECO:0007669"/>
    <property type="project" value="InterPro"/>
</dbReference>
<name>A0A366XVM7_9BACI</name>
<keyword evidence="5" id="KW-0560">Oxidoreductase</keyword>
<dbReference type="AlphaFoldDB" id="A0A366XVM7"/>
<evidence type="ECO:0000259" key="6">
    <source>
        <dbReference type="Pfam" id="PF00732"/>
    </source>
</evidence>
<evidence type="ECO:0000256" key="1">
    <source>
        <dbReference type="ARBA" id="ARBA00001974"/>
    </source>
</evidence>
<keyword evidence="4" id="KW-0274">FAD</keyword>
<feature type="domain" description="Glucose-methanol-choline oxidoreductase N-terminal" evidence="6">
    <location>
        <begin position="112"/>
        <end position="288"/>
    </location>
</feature>